<proteinExistence type="predicted"/>
<dbReference type="InterPro" id="IPR011330">
    <property type="entry name" value="Glyco_hydro/deAcase_b/a-brl"/>
</dbReference>
<dbReference type="Gene3D" id="3.20.20.370">
    <property type="entry name" value="Glycoside hydrolase/deacetylase"/>
    <property type="match status" value="1"/>
</dbReference>
<name>A0ABU2WDX7_9GAMM</name>
<evidence type="ECO:0000256" key="1">
    <source>
        <dbReference type="SAM" id="MobiDB-lite"/>
    </source>
</evidence>
<dbReference type="Pfam" id="PF04748">
    <property type="entry name" value="Polysacc_deac_2"/>
    <property type="match status" value="1"/>
</dbReference>
<dbReference type="PANTHER" id="PTHR30105">
    <property type="entry name" value="UNCHARACTERIZED YIBQ-RELATED"/>
    <property type="match status" value="1"/>
</dbReference>
<feature type="region of interest" description="Disordered" evidence="1">
    <location>
        <begin position="245"/>
        <end position="279"/>
    </location>
</feature>
<keyword evidence="3" id="KW-1185">Reference proteome</keyword>
<dbReference type="PANTHER" id="PTHR30105:SF2">
    <property type="entry name" value="DIVERGENT POLYSACCHARIDE DEACETYLASE SUPERFAMILY"/>
    <property type="match status" value="1"/>
</dbReference>
<sequence>MRGQLELRTSLLVTLTLLGVLFAPSGQAEPAIAIIIDDIGYRRADGLRALALPGALAYAVLPFTPYGVEQAALARDKGSEVLLHLPLEAQSGVLHPAAIRIDDDRAALARRFRDAMLFLPDADGINNHQGSLVTASRREMNWLMSEISALGGLYFVDSKTSSMSVAYGTARSAGVPSTQRDVFLDDAPGLEAAHRQFHRLVARAYKKGTALAIGHPHPQTLSVLEAELPRLADYGVRLVSPSELIREQNGQQTRPAEPLIKADAGSATPSAAPPPRLAR</sequence>
<accession>A0ABU2WDX7</accession>
<dbReference type="CDD" id="cd10936">
    <property type="entry name" value="CE4_DAC2"/>
    <property type="match status" value="1"/>
</dbReference>
<organism evidence="2 3">
    <name type="scientific">Banduia mediterranea</name>
    <dbReference type="NCBI Taxonomy" id="3075609"/>
    <lineage>
        <taxon>Bacteria</taxon>
        <taxon>Pseudomonadati</taxon>
        <taxon>Pseudomonadota</taxon>
        <taxon>Gammaproteobacteria</taxon>
        <taxon>Nevskiales</taxon>
        <taxon>Algiphilaceae</taxon>
        <taxon>Banduia</taxon>
    </lineage>
</organism>
<gene>
    <name evidence="2" type="ORF">RM530_00295</name>
</gene>
<dbReference type="Proteomes" id="UP001254608">
    <property type="component" value="Unassembled WGS sequence"/>
</dbReference>
<dbReference type="SUPFAM" id="SSF88713">
    <property type="entry name" value="Glycoside hydrolase/deacetylase"/>
    <property type="match status" value="1"/>
</dbReference>
<comment type="caution">
    <text evidence="2">The sequence shown here is derived from an EMBL/GenBank/DDBJ whole genome shotgun (WGS) entry which is preliminary data.</text>
</comment>
<dbReference type="InterPro" id="IPR006837">
    <property type="entry name" value="Divergent_DAC"/>
</dbReference>
<evidence type="ECO:0000313" key="3">
    <source>
        <dbReference type="Proteomes" id="UP001254608"/>
    </source>
</evidence>
<dbReference type="EMBL" id="JAVRIC010000001">
    <property type="protein sequence ID" value="MDT0495809.1"/>
    <property type="molecule type" value="Genomic_DNA"/>
</dbReference>
<protein>
    <submittedName>
        <fullName evidence="2">Divergent polysaccharide deacetylase family protein</fullName>
    </submittedName>
</protein>
<reference evidence="2 3" key="1">
    <citation type="submission" date="2023-09" db="EMBL/GenBank/DDBJ databases">
        <authorList>
            <person name="Rey-Velasco X."/>
        </authorList>
    </citation>
    <scope>NUCLEOTIDE SEQUENCE [LARGE SCALE GENOMIC DNA]</scope>
    <source>
        <strain evidence="2 3">W345</strain>
    </source>
</reference>
<dbReference type="RefSeq" id="WP_311363203.1">
    <property type="nucleotide sequence ID" value="NZ_JAVRIC010000001.1"/>
</dbReference>
<evidence type="ECO:0000313" key="2">
    <source>
        <dbReference type="EMBL" id="MDT0495809.1"/>
    </source>
</evidence>